<name>I2E1I3_RHIML</name>
<keyword evidence="1" id="KW-0614">Plasmid</keyword>
<sequence>MGNNLSQGYLWRAVSGIYDHADTSCICAIAANNADERFHVMSANSEDGRATCPAVFGIERDDEIRDEAKPLLYLHLCSGAGPFAMAP</sequence>
<gene>
    <name evidence="1" type="ORF">pHRC017_0190</name>
</gene>
<dbReference type="AlphaFoldDB" id="I2E1I3"/>
<reference evidence="1" key="1">
    <citation type="journal article" date="2012" name="Mol. Plant Microbe Interact.">
        <title>Rhizobial plasmids that cause impaired symbiotic nitrogen fixation and enhanced host invasion.</title>
        <authorList>
            <person name="Crook M.B."/>
            <person name="Lindsay D.P."/>
            <person name="Biggs M.B."/>
            <person name="Bentley J.S."/>
            <person name="Price J.C."/>
            <person name="Clement S.C."/>
            <person name="Clement M.J."/>
            <person name="Long S.R."/>
            <person name="Griffitts J.S."/>
        </authorList>
    </citation>
    <scope>NUCLEOTIDE SEQUENCE</scope>
    <source>
        <strain evidence="1">C017</strain>
        <plasmid evidence="1">pHRC017</plasmid>
    </source>
</reference>
<evidence type="ECO:0000313" key="1">
    <source>
        <dbReference type="EMBL" id="AFJ91351.1"/>
    </source>
</evidence>
<organism evidence="1">
    <name type="scientific">Rhizobium meliloti</name>
    <name type="common">Ensifer meliloti</name>
    <name type="synonym">Sinorhizobium meliloti</name>
    <dbReference type="NCBI Taxonomy" id="382"/>
    <lineage>
        <taxon>Bacteria</taxon>
        <taxon>Pseudomonadati</taxon>
        <taxon>Pseudomonadota</taxon>
        <taxon>Alphaproteobacteria</taxon>
        <taxon>Hyphomicrobiales</taxon>
        <taxon>Rhizobiaceae</taxon>
        <taxon>Sinorhizobium/Ensifer group</taxon>
        <taxon>Sinorhizobium</taxon>
    </lineage>
</organism>
<geneLocation type="plasmid" evidence="1">
    <name>pHRC017</name>
</geneLocation>
<dbReference type="EMBL" id="JQ665880">
    <property type="protein sequence ID" value="AFJ91351.1"/>
    <property type="molecule type" value="Genomic_DNA"/>
</dbReference>
<protein>
    <submittedName>
        <fullName evidence="1">Uncharacterized protein</fullName>
    </submittedName>
</protein>
<accession>I2E1I3</accession>
<proteinExistence type="predicted"/>